<organism evidence="2 4">
    <name type="scientific">Medicago truncatula</name>
    <name type="common">Barrel medic</name>
    <name type="synonym">Medicago tribuloides</name>
    <dbReference type="NCBI Taxonomy" id="3880"/>
    <lineage>
        <taxon>Eukaryota</taxon>
        <taxon>Viridiplantae</taxon>
        <taxon>Streptophyta</taxon>
        <taxon>Embryophyta</taxon>
        <taxon>Tracheophyta</taxon>
        <taxon>Spermatophyta</taxon>
        <taxon>Magnoliopsida</taxon>
        <taxon>eudicotyledons</taxon>
        <taxon>Gunneridae</taxon>
        <taxon>Pentapetalae</taxon>
        <taxon>rosids</taxon>
        <taxon>fabids</taxon>
        <taxon>Fabales</taxon>
        <taxon>Fabaceae</taxon>
        <taxon>Papilionoideae</taxon>
        <taxon>50 kb inversion clade</taxon>
        <taxon>NPAAA clade</taxon>
        <taxon>Hologalegina</taxon>
        <taxon>IRL clade</taxon>
        <taxon>Trifolieae</taxon>
        <taxon>Medicago</taxon>
    </lineage>
</organism>
<reference evidence="3" key="3">
    <citation type="submission" date="2015-04" db="UniProtKB">
        <authorList>
            <consortium name="EnsemblPlants"/>
        </authorList>
    </citation>
    <scope>IDENTIFICATION</scope>
    <source>
        <strain evidence="3">cv. Jemalong A17</strain>
    </source>
</reference>
<accession>A0A072UN59</accession>
<evidence type="ECO:0000256" key="1">
    <source>
        <dbReference type="SAM" id="MobiDB-lite"/>
    </source>
</evidence>
<keyword evidence="4" id="KW-1185">Reference proteome</keyword>
<feature type="region of interest" description="Disordered" evidence="1">
    <location>
        <begin position="1"/>
        <end position="25"/>
    </location>
</feature>
<dbReference type="Proteomes" id="UP000002051">
    <property type="component" value="Chromosome 4"/>
</dbReference>
<dbReference type="EnsemblPlants" id="KEH31137">
    <property type="protein sequence ID" value="KEH31137"/>
    <property type="gene ID" value="MTR_4g090535"/>
</dbReference>
<reference evidence="2 4" key="2">
    <citation type="journal article" date="2014" name="BMC Genomics">
        <title>An improved genome release (version Mt4.0) for the model legume Medicago truncatula.</title>
        <authorList>
            <person name="Tang H."/>
            <person name="Krishnakumar V."/>
            <person name="Bidwell S."/>
            <person name="Rosen B."/>
            <person name="Chan A."/>
            <person name="Zhou S."/>
            <person name="Gentzbittel L."/>
            <person name="Childs K.L."/>
            <person name="Yandell M."/>
            <person name="Gundlach H."/>
            <person name="Mayer K.F."/>
            <person name="Schwartz D.C."/>
            <person name="Town C.D."/>
        </authorList>
    </citation>
    <scope>GENOME REANNOTATION</scope>
    <source>
        <strain evidence="2">A17</strain>
        <strain evidence="3 4">cv. Jemalong A17</strain>
    </source>
</reference>
<gene>
    <name evidence="2" type="ordered locus">MTR_4g090535</name>
</gene>
<proteinExistence type="predicted"/>
<evidence type="ECO:0000313" key="4">
    <source>
        <dbReference type="Proteomes" id="UP000002051"/>
    </source>
</evidence>
<protein>
    <submittedName>
        <fullName evidence="2 3">Uncharacterized protein</fullName>
    </submittedName>
</protein>
<sequence length="96" mass="11125">MLKVNHFRQEFQNRTTSNRSSAPKESMKNFDCICAQNDDIKICSCNCAIQDETIDELSESKKTSTISKNNSKIEVIEESSVKMDKFFIHRKNDKRS</sequence>
<dbReference type="HOGENOM" id="CLU_2362900_0_0_1"/>
<reference evidence="2 4" key="1">
    <citation type="journal article" date="2011" name="Nature">
        <title>The Medicago genome provides insight into the evolution of rhizobial symbioses.</title>
        <authorList>
            <person name="Young N.D."/>
            <person name="Debelle F."/>
            <person name="Oldroyd G.E."/>
            <person name="Geurts R."/>
            <person name="Cannon S.B."/>
            <person name="Udvardi M.K."/>
            <person name="Benedito V.A."/>
            <person name="Mayer K.F."/>
            <person name="Gouzy J."/>
            <person name="Schoof H."/>
            <person name="Van de Peer Y."/>
            <person name="Proost S."/>
            <person name="Cook D.R."/>
            <person name="Meyers B.C."/>
            <person name="Spannagl M."/>
            <person name="Cheung F."/>
            <person name="De Mita S."/>
            <person name="Krishnakumar V."/>
            <person name="Gundlach H."/>
            <person name="Zhou S."/>
            <person name="Mudge J."/>
            <person name="Bharti A.K."/>
            <person name="Murray J.D."/>
            <person name="Naoumkina M.A."/>
            <person name="Rosen B."/>
            <person name="Silverstein K.A."/>
            <person name="Tang H."/>
            <person name="Rombauts S."/>
            <person name="Zhao P.X."/>
            <person name="Zhou P."/>
            <person name="Barbe V."/>
            <person name="Bardou P."/>
            <person name="Bechner M."/>
            <person name="Bellec A."/>
            <person name="Berger A."/>
            <person name="Berges H."/>
            <person name="Bidwell S."/>
            <person name="Bisseling T."/>
            <person name="Choisne N."/>
            <person name="Couloux A."/>
            <person name="Denny R."/>
            <person name="Deshpande S."/>
            <person name="Dai X."/>
            <person name="Doyle J.J."/>
            <person name="Dudez A.M."/>
            <person name="Farmer A.D."/>
            <person name="Fouteau S."/>
            <person name="Franken C."/>
            <person name="Gibelin C."/>
            <person name="Gish J."/>
            <person name="Goldstein S."/>
            <person name="Gonzalez A.J."/>
            <person name="Green P.J."/>
            <person name="Hallab A."/>
            <person name="Hartog M."/>
            <person name="Hua A."/>
            <person name="Humphray S.J."/>
            <person name="Jeong D.H."/>
            <person name="Jing Y."/>
            <person name="Jocker A."/>
            <person name="Kenton S.M."/>
            <person name="Kim D.J."/>
            <person name="Klee K."/>
            <person name="Lai H."/>
            <person name="Lang C."/>
            <person name="Lin S."/>
            <person name="Macmil S.L."/>
            <person name="Magdelenat G."/>
            <person name="Matthews L."/>
            <person name="McCorrison J."/>
            <person name="Monaghan E.L."/>
            <person name="Mun J.H."/>
            <person name="Najar F.Z."/>
            <person name="Nicholson C."/>
            <person name="Noirot C."/>
            <person name="O'Bleness M."/>
            <person name="Paule C.R."/>
            <person name="Poulain J."/>
            <person name="Prion F."/>
            <person name="Qin B."/>
            <person name="Qu C."/>
            <person name="Retzel E.F."/>
            <person name="Riddle C."/>
            <person name="Sallet E."/>
            <person name="Samain S."/>
            <person name="Samson N."/>
            <person name="Sanders I."/>
            <person name="Saurat O."/>
            <person name="Scarpelli C."/>
            <person name="Schiex T."/>
            <person name="Segurens B."/>
            <person name="Severin A.J."/>
            <person name="Sherrier D.J."/>
            <person name="Shi R."/>
            <person name="Sims S."/>
            <person name="Singer S.R."/>
            <person name="Sinharoy S."/>
            <person name="Sterck L."/>
            <person name="Viollet A."/>
            <person name="Wang B.B."/>
            <person name="Wang K."/>
            <person name="Wang M."/>
            <person name="Wang X."/>
            <person name="Warfsmann J."/>
            <person name="Weissenbach J."/>
            <person name="White D.D."/>
            <person name="White J.D."/>
            <person name="Wiley G.B."/>
            <person name="Wincker P."/>
            <person name="Xing Y."/>
            <person name="Yang L."/>
            <person name="Yao Z."/>
            <person name="Ying F."/>
            <person name="Zhai J."/>
            <person name="Zhou L."/>
            <person name="Zuber A."/>
            <person name="Denarie J."/>
            <person name="Dixon R.A."/>
            <person name="May G.D."/>
            <person name="Schwartz D.C."/>
            <person name="Rogers J."/>
            <person name="Quetier F."/>
            <person name="Town C.D."/>
            <person name="Roe B.A."/>
        </authorList>
    </citation>
    <scope>NUCLEOTIDE SEQUENCE [LARGE SCALE GENOMIC DNA]</scope>
    <source>
        <strain evidence="2">A17</strain>
        <strain evidence="3 4">cv. Jemalong A17</strain>
    </source>
</reference>
<dbReference type="EMBL" id="CM001220">
    <property type="protein sequence ID" value="KEH31137.1"/>
    <property type="molecule type" value="Genomic_DNA"/>
</dbReference>
<dbReference type="AlphaFoldDB" id="A0A072UN59"/>
<evidence type="ECO:0000313" key="2">
    <source>
        <dbReference type="EMBL" id="KEH31137.1"/>
    </source>
</evidence>
<feature type="compositionally biased region" description="Polar residues" evidence="1">
    <location>
        <begin position="10"/>
        <end position="23"/>
    </location>
</feature>
<name>A0A072UN59_MEDTR</name>
<evidence type="ECO:0000313" key="3">
    <source>
        <dbReference type="EnsemblPlants" id="KEH31137"/>
    </source>
</evidence>